<name>Q875H4_PHACH</name>
<protein>
    <submittedName>
        <fullName evidence="1">Uncharacterized protein</fullName>
    </submittedName>
</protein>
<dbReference type="AlphaFoldDB" id="Q875H4"/>
<dbReference type="EMBL" id="AY221632">
    <property type="protein sequence ID" value="AAO40762.1"/>
    <property type="molecule type" value="Genomic_DNA"/>
</dbReference>
<accession>Q875H4</accession>
<organism evidence="1">
    <name type="scientific">Phanerodontia chrysosporium</name>
    <name type="common">White-rot fungus</name>
    <name type="synonym">Sporotrichum pruinosum</name>
    <dbReference type="NCBI Taxonomy" id="2822231"/>
    <lineage>
        <taxon>Eukaryota</taxon>
        <taxon>Fungi</taxon>
        <taxon>Dikarya</taxon>
        <taxon>Basidiomycota</taxon>
        <taxon>Agaricomycotina</taxon>
        <taxon>Agaricomycetes</taxon>
        <taxon>Polyporales</taxon>
        <taxon>Phanerochaetaceae</taxon>
        <taxon>Phanerodontia</taxon>
    </lineage>
</organism>
<feature type="non-terminal residue" evidence="1">
    <location>
        <position position="1"/>
    </location>
</feature>
<reference evidence="1" key="1">
    <citation type="journal article" date="2005" name="Appl. Microbiol. Biotechnol.">
        <title>A PCR method for the detection and differentiation of Lentinus edodes and Trametes versicolor in defined-mixed cultures used for wastewater treatment.</title>
        <authorList>
            <person name="Garcia-Mena J."/>
            <person name="Cano-Ramirez C."/>
            <person name="Garibay-Orijel C."/>
            <person name="Ramirez-Canseco S."/>
            <person name="Poggi-Varaldo H.M."/>
        </authorList>
    </citation>
    <scope>NUCLEOTIDE SEQUENCE</scope>
    <source>
        <strain evidence="1">CDBB-H-298</strain>
    </source>
</reference>
<dbReference type="VEuPathDB" id="FungiDB:AGR57_2945"/>
<proteinExistence type="predicted"/>
<sequence>QHERLVSAHSSQIEQLQFDHTVSTLQSQVRSLETSSSTVTAIKGVHALSNLIDTAVALLARLQAANSAQAFARTLVDVLEALLQVHNFDSGGEDIRKLLGVCREIANR</sequence>
<evidence type="ECO:0000313" key="1">
    <source>
        <dbReference type="EMBL" id="AAO40762.1"/>
    </source>
</evidence>